<dbReference type="EMBL" id="LN999010">
    <property type="protein sequence ID" value="CUX78339.1"/>
    <property type="molecule type" value="Genomic_DNA"/>
</dbReference>
<dbReference type="InterPro" id="IPR051667">
    <property type="entry name" value="Archaeal_ATPase_domain"/>
</dbReference>
<evidence type="ECO:0000313" key="7">
    <source>
        <dbReference type="Proteomes" id="UP000093069"/>
    </source>
</evidence>
<dbReference type="RefSeq" id="WP_068578295.1">
    <property type="nucleotide sequence ID" value="NZ_CP015193.1"/>
</dbReference>
<reference evidence="5 8" key="3">
    <citation type="submission" date="2016-04" db="EMBL/GenBank/DDBJ databases">
        <title>Complete genome sequence of Thermococcus chitonophagus type strain GC74.</title>
        <authorList>
            <person name="Oger P.M."/>
        </authorList>
    </citation>
    <scope>NUCLEOTIDE SEQUENCE [LARGE SCALE GENOMIC DNA]</scope>
    <source>
        <strain evidence="5 8">GC74</strain>
    </source>
</reference>
<keyword evidence="2" id="KW-0547">Nucleotide-binding</keyword>
<dbReference type="SUPFAM" id="SSF52540">
    <property type="entry name" value="P-loop containing nucleoside triphosphate hydrolases"/>
    <property type="match status" value="1"/>
</dbReference>
<dbReference type="PANTHER" id="PTHR37096">
    <property type="entry name" value="YALI0E33429P"/>
    <property type="match status" value="1"/>
</dbReference>
<keyword evidence="8" id="KW-1185">Reference proteome</keyword>
<evidence type="ECO:0000256" key="1">
    <source>
        <dbReference type="ARBA" id="ARBA00006755"/>
    </source>
</evidence>
<evidence type="ECO:0000313" key="5">
    <source>
        <dbReference type="EMBL" id="ASJ16859.1"/>
    </source>
</evidence>
<sequence>MFFDRERELKELMNLITYEPNMIIFVYGPINSGKTTLMDEFIGRLSDKYVAFSINLRGRFIPTYEEFINVMFSIKKESMAEIISEIIKSGLAYRGIPVPESILRKLLKYEEDPFVFLEGYFNSLKEKGKIPILILDELQVIGDLKVDGPFIYSLFNFFIRLTKELHLAHVFVITSDSLFLEKIYGEAMLYGRADYFLVDDLDKTTTLKFLKELGLEDEEAEFVWSYFGGKPVYLIEAVKHRERLKEWCEKQLRIRTQMINSIIDMPGIADVLREFLSKESIPFDGKISEPVRELVRKNVLFVDPPNGVIRPQGRLELLAIRNALKRNTDLES</sequence>
<organism evidence="6 7">
    <name type="scientific">Thermococcus chitonophagus</name>
    <dbReference type="NCBI Taxonomy" id="54262"/>
    <lineage>
        <taxon>Archaea</taxon>
        <taxon>Methanobacteriati</taxon>
        <taxon>Methanobacteriota</taxon>
        <taxon>Thermococci</taxon>
        <taxon>Thermococcales</taxon>
        <taxon>Thermococcaceae</taxon>
        <taxon>Thermococcus</taxon>
    </lineage>
</organism>
<dbReference type="Pfam" id="PF01637">
    <property type="entry name" value="ATPase_2"/>
    <property type="match status" value="1"/>
</dbReference>
<dbReference type="SMART" id="SM00382">
    <property type="entry name" value="AAA"/>
    <property type="match status" value="1"/>
</dbReference>
<keyword evidence="3 6" id="KW-0067">ATP-binding</keyword>
<protein>
    <submittedName>
        <fullName evidence="5 6">ATP-binding protein</fullName>
    </submittedName>
</protein>
<evidence type="ECO:0000259" key="4">
    <source>
        <dbReference type="SMART" id="SM00382"/>
    </source>
</evidence>
<dbReference type="EMBL" id="CP015193">
    <property type="protein sequence ID" value="ASJ16859.1"/>
    <property type="molecule type" value="Genomic_DNA"/>
</dbReference>
<dbReference type="InterPro" id="IPR011579">
    <property type="entry name" value="ATPase_dom"/>
</dbReference>
<dbReference type="InterPro" id="IPR049081">
    <property type="entry name" value="MJ1010-like_2nd"/>
</dbReference>
<dbReference type="GeneID" id="33322338"/>
<dbReference type="PANTHER" id="PTHR37096:SF1">
    <property type="entry name" value="AAA+ ATPASE DOMAIN-CONTAINING PROTEIN"/>
    <property type="match status" value="1"/>
</dbReference>
<proteinExistence type="inferred from homology"/>
<dbReference type="AlphaFoldDB" id="A0A160VU46"/>
<evidence type="ECO:0000256" key="2">
    <source>
        <dbReference type="ARBA" id="ARBA00022741"/>
    </source>
</evidence>
<accession>A0A160VU46</accession>
<dbReference type="STRING" id="54262.CHITON_1560"/>
<dbReference type="InterPro" id="IPR036388">
    <property type="entry name" value="WH-like_DNA-bd_sf"/>
</dbReference>
<dbReference type="Gene3D" id="1.10.10.10">
    <property type="entry name" value="Winged helix-like DNA-binding domain superfamily/Winged helix DNA-binding domain"/>
    <property type="match status" value="1"/>
</dbReference>
<evidence type="ECO:0000313" key="8">
    <source>
        <dbReference type="Proteomes" id="UP000250189"/>
    </source>
</evidence>
<gene>
    <name evidence="5" type="ORF">A3L04_07125</name>
    <name evidence="6" type="ORF">CHITON_1560</name>
</gene>
<comment type="similarity">
    <text evidence="1">Belongs to the archaeal ATPase family.</text>
</comment>
<name>A0A160VU46_9EURY</name>
<feature type="domain" description="AAA+ ATPase" evidence="4">
    <location>
        <begin position="20"/>
        <end position="203"/>
    </location>
</feature>
<dbReference type="InterPro" id="IPR003593">
    <property type="entry name" value="AAA+_ATPase"/>
</dbReference>
<dbReference type="Proteomes" id="UP000093069">
    <property type="component" value="Chromosome I"/>
</dbReference>
<dbReference type="Pfam" id="PF21690">
    <property type="entry name" value="MJ1010-like_2nd"/>
    <property type="match status" value="1"/>
</dbReference>
<dbReference type="KEGG" id="tch:CHITON_1560"/>
<reference evidence="7" key="1">
    <citation type="submission" date="2016-01" db="EMBL/GenBank/DDBJ databases">
        <authorList>
            <person name="Vorgias C.E."/>
        </authorList>
    </citation>
    <scope>NUCLEOTIDE SEQUENCE [LARGE SCALE GENOMIC DNA]</scope>
</reference>
<dbReference type="InterPro" id="IPR027417">
    <property type="entry name" value="P-loop_NTPase"/>
</dbReference>
<dbReference type="Proteomes" id="UP000250189">
    <property type="component" value="Chromosome"/>
</dbReference>
<reference evidence="6" key="2">
    <citation type="submission" date="2016-01" db="EMBL/GenBank/DDBJ databases">
        <authorList>
            <person name="Oliw E.H."/>
        </authorList>
    </citation>
    <scope>NUCLEOTIDE SEQUENCE</scope>
    <source>
        <strain evidence="6">1</strain>
    </source>
</reference>
<dbReference type="GO" id="GO:0005524">
    <property type="term" value="F:ATP binding"/>
    <property type="evidence" value="ECO:0007669"/>
    <property type="project" value="UniProtKB-KW"/>
</dbReference>
<dbReference type="OrthoDB" id="86228at2157"/>
<dbReference type="Gene3D" id="3.40.50.300">
    <property type="entry name" value="P-loop containing nucleotide triphosphate hydrolases"/>
    <property type="match status" value="1"/>
</dbReference>
<evidence type="ECO:0000313" key="6">
    <source>
        <dbReference type="EMBL" id="CUX78339.1"/>
    </source>
</evidence>
<evidence type="ECO:0000256" key="3">
    <source>
        <dbReference type="ARBA" id="ARBA00022840"/>
    </source>
</evidence>